<name>A0A540WJU8_9BACT</name>
<keyword evidence="2" id="KW-1185">Reference proteome</keyword>
<dbReference type="InterPro" id="IPR022172">
    <property type="entry name" value="DUF3703"/>
</dbReference>
<dbReference type="EMBL" id="VIFM01000364">
    <property type="protein sequence ID" value="TQF09295.1"/>
    <property type="molecule type" value="Genomic_DNA"/>
</dbReference>
<evidence type="ECO:0000313" key="1">
    <source>
        <dbReference type="EMBL" id="TQF09295.1"/>
    </source>
</evidence>
<dbReference type="OrthoDB" id="9799416at2"/>
<accession>A0A540WJU8</accession>
<protein>
    <submittedName>
        <fullName evidence="1">DUF3703 domain-containing protein</fullName>
    </submittedName>
</protein>
<proteinExistence type="predicted"/>
<dbReference type="RefSeq" id="WP_141648871.1">
    <property type="nucleotide sequence ID" value="NZ_VIFM01000364.1"/>
</dbReference>
<dbReference type="AlphaFoldDB" id="A0A540WJU8"/>
<dbReference type="Pfam" id="PF12487">
    <property type="entry name" value="DUF3703"/>
    <property type="match status" value="1"/>
</dbReference>
<evidence type="ECO:0000313" key="2">
    <source>
        <dbReference type="Proteomes" id="UP000315369"/>
    </source>
</evidence>
<gene>
    <name evidence="1" type="ORF">FJV41_45395</name>
</gene>
<comment type="caution">
    <text evidence="1">The sequence shown here is derived from an EMBL/GenBank/DDBJ whole genome shotgun (WGS) entry which is preliminary data.</text>
</comment>
<dbReference type="Proteomes" id="UP000315369">
    <property type="component" value="Unassembled WGS sequence"/>
</dbReference>
<reference evidence="1 2" key="1">
    <citation type="submission" date="2019-06" db="EMBL/GenBank/DDBJ databases">
        <authorList>
            <person name="Livingstone P."/>
            <person name="Whitworth D."/>
        </authorList>
    </citation>
    <scope>NUCLEOTIDE SEQUENCE [LARGE SCALE GENOMIC DNA]</scope>
    <source>
        <strain evidence="1 2">AM401</strain>
    </source>
</reference>
<sequence length="119" mass="13286">MHPTLRAHFDHELQSASESQTRGDFQAAWHFLERAHVLSQAHAWPHLQVHGAMFVWAWRHGDVRELFGQLPRLLLAAPGSWLGRAPLGNTGGSNVGIFTPLPIPEDLQVMLRHEAPPAP</sequence>
<organism evidence="1 2">
    <name type="scientific">Myxococcus llanfairpwllgwyngyllgogerychwyrndrobwllllantysiliogogogochensis</name>
    <dbReference type="NCBI Taxonomy" id="2590453"/>
    <lineage>
        <taxon>Bacteria</taxon>
        <taxon>Pseudomonadati</taxon>
        <taxon>Myxococcota</taxon>
        <taxon>Myxococcia</taxon>
        <taxon>Myxococcales</taxon>
        <taxon>Cystobacterineae</taxon>
        <taxon>Myxococcaceae</taxon>
        <taxon>Myxococcus</taxon>
    </lineage>
</organism>